<accession>A0A9N7TX36</accession>
<name>A0A9N7TX36_PLEPL</name>
<keyword evidence="2" id="KW-1185">Reference proteome</keyword>
<gene>
    <name evidence="1" type="ORF">PLEPLA_LOCUS7892</name>
</gene>
<sequence length="325" mass="35866">MDFTPANSPPLWKEAGDLTLSKNERRWQEGGEASHFLAFGGFIVEATQGSDRADTTGLPQSPPARSLSIVFSPTHSSPLSYSRRGPHYNFTGYHQTSPHYPERRAEMGLLGAIAHSSSPPACWNAKTSRQGVMVGPLNLHTFACCQTELLLTASRADCLPGPRPNPVGMVTRDGQNVARQARGQNDVSRRGPLRDVFRWTGVISNDLQMSLKTFGTAVRGKLGIKPSDFRLVNHPLYHLSHRRHSAGTFQNNLFGPRFLDIRRQETQNSSRPLIAFSSAVKKVPGKSEKINLMVNQKEIPTVIEFIPKVLDGVGNLPKVKQKPVD</sequence>
<protein>
    <submittedName>
        <fullName evidence="1">Uncharacterized protein</fullName>
    </submittedName>
</protein>
<comment type="caution">
    <text evidence="1">The sequence shown here is derived from an EMBL/GenBank/DDBJ whole genome shotgun (WGS) entry which is preliminary data.</text>
</comment>
<reference evidence="1" key="1">
    <citation type="submission" date="2020-03" db="EMBL/GenBank/DDBJ databases">
        <authorList>
            <person name="Weist P."/>
        </authorList>
    </citation>
    <scope>NUCLEOTIDE SEQUENCE</scope>
</reference>
<organism evidence="1 2">
    <name type="scientific">Pleuronectes platessa</name>
    <name type="common">European plaice</name>
    <dbReference type="NCBI Taxonomy" id="8262"/>
    <lineage>
        <taxon>Eukaryota</taxon>
        <taxon>Metazoa</taxon>
        <taxon>Chordata</taxon>
        <taxon>Craniata</taxon>
        <taxon>Vertebrata</taxon>
        <taxon>Euteleostomi</taxon>
        <taxon>Actinopterygii</taxon>
        <taxon>Neopterygii</taxon>
        <taxon>Teleostei</taxon>
        <taxon>Neoteleostei</taxon>
        <taxon>Acanthomorphata</taxon>
        <taxon>Carangaria</taxon>
        <taxon>Pleuronectiformes</taxon>
        <taxon>Pleuronectoidei</taxon>
        <taxon>Pleuronectidae</taxon>
        <taxon>Pleuronectes</taxon>
    </lineage>
</organism>
<proteinExistence type="predicted"/>
<evidence type="ECO:0000313" key="2">
    <source>
        <dbReference type="Proteomes" id="UP001153269"/>
    </source>
</evidence>
<dbReference type="Proteomes" id="UP001153269">
    <property type="component" value="Unassembled WGS sequence"/>
</dbReference>
<dbReference type="EMBL" id="CADEAL010000429">
    <property type="protein sequence ID" value="CAB1420041.1"/>
    <property type="molecule type" value="Genomic_DNA"/>
</dbReference>
<evidence type="ECO:0000313" key="1">
    <source>
        <dbReference type="EMBL" id="CAB1420041.1"/>
    </source>
</evidence>
<dbReference type="AlphaFoldDB" id="A0A9N7TX36"/>